<organism evidence="9 10">
    <name type="scientific">Eragrostis curvula</name>
    <name type="common">weeping love grass</name>
    <dbReference type="NCBI Taxonomy" id="38414"/>
    <lineage>
        <taxon>Eukaryota</taxon>
        <taxon>Viridiplantae</taxon>
        <taxon>Streptophyta</taxon>
        <taxon>Embryophyta</taxon>
        <taxon>Tracheophyta</taxon>
        <taxon>Spermatophyta</taxon>
        <taxon>Magnoliopsida</taxon>
        <taxon>Liliopsida</taxon>
        <taxon>Poales</taxon>
        <taxon>Poaceae</taxon>
        <taxon>PACMAD clade</taxon>
        <taxon>Chloridoideae</taxon>
        <taxon>Eragrostideae</taxon>
        <taxon>Eragrostidinae</taxon>
        <taxon>Eragrostis</taxon>
    </lineage>
</organism>
<evidence type="ECO:0000256" key="2">
    <source>
        <dbReference type="ARBA" id="ARBA00007331"/>
    </source>
</evidence>
<name>A0A5J9STP4_9POAL</name>
<feature type="compositionally biased region" description="Polar residues" evidence="7">
    <location>
        <begin position="527"/>
        <end position="539"/>
    </location>
</feature>
<dbReference type="InterPro" id="IPR016195">
    <property type="entry name" value="Pol/histidinol_Pase-like"/>
</dbReference>
<feature type="region of interest" description="Disordered" evidence="7">
    <location>
        <begin position="344"/>
        <end position="372"/>
    </location>
</feature>
<gene>
    <name evidence="9" type="ORF">EJB05_52179</name>
</gene>
<keyword evidence="4" id="KW-0378">Hydrolase</keyword>
<feature type="compositionally biased region" description="Basic and acidic residues" evidence="7">
    <location>
        <begin position="641"/>
        <end position="650"/>
    </location>
</feature>
<comment type="similarity">
    <text evidence="2">Belongs to the eukaryotic/archaeal RNase P protein component 3 family.</text>
</comment>
<dbReference type="GO" id="GO:0003723">
    <property type="term" value="F:RNA binding"/>
    <property type="evidence" value="ECO:0007669"/>
    <property type="project" value="TreeGrafter"/>
</dbReference>
<feature type="region of interest" description="Disordered" evidence="7">
    <location>
        <begin position="527"/>
        <end position="554"/>
    </location>
</feature>
<feature type="non-terminal residue" evidence="9">
    <location>
        <position position="1"/>
    </location>
</feature>
<evidence type="ECO:0000313" key="9">
    <source>
        <dbReference type="EMBL" id="TVU02328.1"/>
    </source>
</evidence>
<evidence type="ECO:0000313" key="10">
    <source>
        <dbReference type="Proteomes" id="UP000324897"/>
    </source>
</evidence>
<dbReference type="AlphaFoldDB" id="A0A5J9STP4"/>
<feature type="domain" description="CCT" evidence="8">
    <location>
        <begin position="780"/>
        <end position="822"/>
    </location>
</feature>
<evidence type="ECO:0000256" key="1">
    <source>
        <dbReference type="ARBA" id="ARBA00004123"/>
    </source>
</evidence>
<comment type="caution">
    <text evidence="9">The sequence shown here is derived from an EMBL/GenBank/DDBJ whole genome shotgun (WGS) entry which is preliminary data.</text>
</comment>
<dbReference type="SUPFAM" id="SSF89550">
    <property type="entry name" value="PHP domain-like"/>
    <property type="match status" value="1"/>
</dbReference>
<dbReference type="InterPro" id="IPR010402">
    <property type="entry name" value="CCT_domain"/>
</dbReference>
<dbReference type="PANTHER" id="PTHR13031">
    <property type="entry name" value="RIBONUCLEASE P SUBUNIT P30"/>
    <property type="match status" value="1"/>
</dbReference>
<evidence type="ECO:0000259" key="8">
    <source>
        <dbReference type="PROSITE" id="PS51017"/>
    </source>
</evidence>
<proteinExistence type="inferred from homology"/>
<dbReference type="FunFam" id="3.20.20.140:FF:000044">
    <property type="entry name" value="Polymerase/histidinol phosphatase-like protein"/>
    <property type="match status" value="1"/>
</dbReference>
<dbReference type="Gene3D" id="3.20.20.140">
    <property type="entry name" value="Metal-dependent hydrolases"/>
    <property type="match status" value="1"/>
</dbReference>
<dbReference type="Gramene" id="TVU02328">
    <property type="protein sequence ID" value="TVU02328"/>
    <property type="gene ID" value="EJB05_52179"/>
</dbReference>
<feature type="compositionally biased region" description="Basic and acidic residues" evidence="7">
    <location>
        <begin position="599"/>
        <end position="614"/>
    </location>
</feature>
<keyword evidence="3" id="KW-0819">tRNA processing</keyword>
<feature type="region of interest" description="Disordered" evidence="7">
    <location>
        <begin position="757"/>
        <end position="780"/>
    </location>
</feature>
<dbReference type="GO" id="GO:0005655">
    <property type="term" value="C:nucleolar ribonuclease P complex"/>
    <property type="evidence" value="ECO:0007669"/>
    <property type="project" value="TreeGrafter"/>
</dbReference>
<dbReference type="InterPro" id="IPR002738">
    <property type="entry name" value="RNase_P_p30"/>
</dbReference>
<accession>A0A5J9STP4</accession>
<dbReference type="PANTHER" id="PTHR13031:SF0">
    <property type="entry name" value="RIBONUCLEASE P PROTEIN SUBUNIT P30"/>
    <property type="match status" value="1"/>
</dbReference>
<dbReference type="GO" id="GO:0008033">
    <property type="term" value="P:tRNA processing"/>
    <property type="evidence" value="ECO:0007669"/>
    <property type="project" value="UniProtKB-KW"/>
</dbReference>
<dbReference type="EMBL" id="RWGY01000336">
    <property type="protein sequence ID" value="TVU02328.1"/>
    <property type="molecule type" value="Genomic_DNA"/>
</dbReference>
<feature type="region of interest" description="Disordered" evidence="7">
    <location>
        <begin position="584"/>
        <end position="650"/>
    </location>
</feature>
<dbReference type="GO" id="GO:0016787">
    <property type="term" value="F:hydrolase activity"/>
    <property type="evidence" value="ECO:0007669"/>
    <property type="project" value="UniProtKB-KW"/>
</dbReference>
<keyword evidence="10" id="KW-1185">Reference proteome</keyword>
<keyword evidence="5 6" id="KW-0539">Nucleus</keyword>
<feature type="compositionally biased region" description="Basic and acidic residues" evidence="7">
    <location>
        <begin position="622"/>
        <end position="633"/>
    </location>
</feature>
<dbReference type="Pfam" id="PF01876">
    <property type="entry name" value="RNase_P_p30"/>
    <property type="match status" value="1"/>
</dbReference>
<evidence type="ECO:0000256" key="5">
    <source>
        <dbReference type="ARBA" id="ARBA00023242"/>
    </source>
</evidence>
<comment type="subcellular location">
    <subcellularLocation>
        <location evidence="1 6">Nucleus</location>
    </subcellularLocation>
</comment>
<evidence type="ECO:0000256" key="3">
    <source>
        <dbReference type="ARBA" id="ARBA00022694"/>
    </source>
</evidence>
<dbReference type="Proteomes" id="UP000324897">
    <property type="component" value="Unassembled WGS sequence"/>
</dbReference>
<reference evidence="9 10" key="1">
    <citation type="journal article" date="2019" name="Sci. Rep.">
        <title>A high-quality genome of Eragrostis curvula grass provides insights into Poaceae evolution and supports new strategies to enhance forage quality.</title>
        <authorList>
            <person name="Carballo J."/>
            <person name="Santos B.A.C.M."/>
            <person name="Zappacosta D."/>
            <person name="Garbus I."/>
            <person name="Selva J.P."/>
            <person name="Gallo C.A."/>
            <person name="Diaz A."/>
            <person name="Albertini E."/>
            <person name="Caccamo M."/>
            <person name="Echenique V."/>
        </authorList>
    </citation>
    <scope>NUCLEOTIDE SEQUENCE [LARGE SCALE GENOMIC DNA]</scope>
    <source>
        <strain evidence="10">cv. Victoria</strain>
        <tissue evidence="9">Leaf</tissue>
    </source>
</reference>
<sequence length="906" mass="99758">MAAPLLFSDLSLLSYSAAGDDNSFLLFATARALELGYAAVALDHPHRGLLADSHRCRTQPFPPLSSLPLPSSAALHRRRLASPTSEPFRQYTRITLSLDSPAAAASALAPSAARLLRTYDIVAARPLTQAAFDHLCQVPYSQQLDLISIDFSHKLPFRLKLPMLKLALQRGLHFEIAYAPFIAPPDADSSRKNILADAKLLVDWTKGKNLIISSAAHTATQIRGPYDVMNLSSYLLGLPMHRAKAAISTNCRSLISMALRKKHFYKETIRIDRLLPHEQLDLTKFKLGDWIGWHSKSCKGHLQSLEGNQLEPSSNKDECPSSPIYGVIQVSNDKLHKPDASVIAKPSEQPTNDKEITSQTQDVTVQADGPTDRDLPILTTSFSHQNAVLYKTRNNEDVLDHFVQAASGHSVNLKSADEHVDFVQDAMEVDATDSHGLNLVVGDSVPSTSVTGIKLAHSTLHQGLGLSGTSLQVKCPGQSSEILPDDGRSYPHTGCAPGEMEMTPLDHAISSVSDVCFADRGADQSSDIPVNTEAYSGTSKPVECPPGGKDDKEPMDEIIEQTSEGEIESTDMKTRNDISMEPVFEGQEISSTVNTHQKRSTDSDRENDELKEQNSEETIASLEKDVAKTHPSGEAKIPTAKSEKRRRELRSDHPGYLPFLGFLKSMHFKKKVFKRQIERLQAGMYHCQPSSACHGIGIDDADPSFQFASRPDALLASGGAFQPSLSIHHHQSQPLLSPTWSSFRRAMSTGDLTLREEEEEQQQQREMAVAPPGRYSAEERRERIDKYRSKRNHRNFQKKITYACRKTLADSRPRVKGRFARNGGDYSEVEGAAVSESLQDADAQHDCIVSNNANMGGVAAVPEWWPAMQQALELPSDINVYDLCDEEMLAAYLGVSSISLYPSSSH</sequence>
<dbReference type="OrthoDB" id="17948at2759"/>
<dbReference type="Pfam" id="PF06203">
    <property type="entry name" value="CCT"/>
    <property type="match status" value="1"/>
</dbReference>
<evidence type="ECO:0000256" key="6">
    <source>
        <dbReference type="PROSITE-ProRule" id="PRU00357"/>
    </source>
</evidence>
<evidence type="ECO:0000256" key="4">
    <source>
        <dbReference type="ARBA" id="ARBA00022801"/>
    </source>
</evidence>
<dbReference type="PROSITE" id="PS51017">
    <property type="entry name" value="CCT"/>
    <property type="match status" value="1"/>
</dbReference>
<protein>
    <recommendedName>
        <fullName evidence="8">CCT domain-containing protein</fullName>
    </recommendedName>
</protein>
<evidence type="ECO:0000256" key="7">
    <source>
        <dbReference type="SAM" id="MobiDB-lite"/>
    </source>
</evidence>